<proteinExistence type="predicted"/>
<dbReference type="Pfam" id="PF04545">
    <property type="entry name" value="Sigma70_r4"/>
    <property type="match status" value="1"/>
</dbReference>
<keyword evidence="2" id="KW-0731">Sigma factor</keyword>
<accession>A0A7X3MCX7</accession>
<name>A0A7X3MCX7_9FIRM</name>
<sequence length="218" mass="25012">MLTLQELKQIVDVPGLGVKLPTAKQLRTSRSAIAQERLGLDSEISAYQSGYVLYQVGKHSTVFLLHSCRDYLYLADGKAVILPEHFFENREWYLRLVLEGEDRLNRNHEEKERSWNVSYSAVSEDWPVVESLAEPMLDHLTKQETVAEILEILSARQKYVIQKYYLQEETQEQISKELGISQQAVSAMISQAVRSIRKNYPGFQNLTARSICYGEGRA</sequence>
<evidence type="ECO:0000256" key="3">
    <source>
        <dbReference type="ARBA" id="ARBA00023125"/>
    </source>
</evidence>
<keyword evidence="3" id="KW-0238">DNA-binding</keyword>
<evidence type="ECO:0000256" key="4">
    <source>
        <dbReference type="ARBA" id="ARBA00023163"/>
    </source>
</evidence>
<keyword evidence="1" id="KW-0805">Transcription regulation</keyword>
<gene>
    <name evidence="6" type="ORF">GN277_00730</name>
</gene>
<dbReference type="AlphaFoldDB" id="A0A7X3MCX7"/>
<dbReference type="GO" id="GO:0003677">
    <property type="term" value="F:DNA binding"/>
    <property type="evidence" value="ECO:0007669"/>
    <property type="project" value="UniProtKB-KW"/>
</dbReference>
<dbReference type="EMBL" id="WUQX01000001">
    <property type="protein sequence ID" value="MXP74016.1"/>
    <property type="molecule type" value="Genomic_DNA"/>
</dbReference>
<evidence type="ECO:0000259" key="5">
    <source>
        <dbReference type="Pfam" id="PF04545"/>
    </source>
</evidence>
<keyword evidence="7" id="KW-1185">Reference proteome</keyword>
<feature type="domain" description="RNA polymerase sigma-70 region 4" evidence="5">
    <location>
        <begin position="150"/>
        <end position="198"/>
    </location>
</feature>
<organism evidence="6 7">
    <name type="scientific">Sporofaciens musculi</name>
    <dbReference type="NCBI Taxonomy" id="2681861"/>
    <lineage>
        <taxon>Bacteria</taxon>
        <taxon>Bacillati</taxon>
        <taxon>Bacillota</taxon>
        <taxon>Clostridia</taxon>
        <taxon>Lachnospirales</taxon>
        <taxon>Lachnospiraceae</taxon>
        <taxon>Sporofaciens</taxon>
    </lineage>
</organism>
<dbReference type="Proteomes" id="UP000460412">
    <property type="component" value="Unassembled WGS sequence"/>
</dbReference>
<evidence type="ECO:0000256" key="2">
    <source>
        <dbReference type="ARBA" id="ARBA00023082"/>
    </source>
</evidence>
<dbReference type="SUPFAM" id="SSF88659">
    <property type="entry name" value="Sigma3 and sigma4 domains of RNA polymerase sigma factors"/>
    <property type="match status" value="1"/>
</dbReference>
<protein>
    <submittedName>
        <fullName evidence="6">Sigma-70 family RNA polymerase sigma factor</fullName>
    </submittedName>
</protein>
<comment type="caution">
    <text evidence="6">The sequence shown here is derived from an EMBL/GenBank/DDBJ whole genome shotgun (WGS) entry which is preliminary data.</text>
</comment>
<evidence type="ECO:0000313" key="7">
    <source>
        <dbReference type="Proteomes" id="UP000460412"/>
    </source>
</evidence>
<reference evidence="6 7" key="1">
    <citation type="submission" date="2019-12" db="EMBL/GenBank/DDBJ databases">
        <title>Sporaefaciens musculi gen. nov., sp. nov., a novel bacterium isolated from the caecum of an obese mouse.</title>
        <authorList>
            <person name="Rasmussen T.S."/>
            <person name="Streidl T."/>
            <person name="Hitch T.C.A."/>
            <person name="Wortmann E."/>
            <person name="Deptula P."/>
            <person name="Hansen M."/>
            <person name="Nielsen D.S."/>
            <person name="Clavel T."/>
            <person name="Vogensen F.K."/>
        </authorList>
    </citation>
    <scope>NUCLEOTIDE SEQUENCE [LARGE SCALE GENOMIC DNA]</scope>
    <source>
        <strain evidence="6 7">WCA-9-b2</strain>
    </source>
</reference>
<dbReference type="CDD" id="cd06171">
    <property type="entry name" value="Sigma70_r4"/>
    <property type="match status" value="1"/>
</dbReference>
<dbReference type="InterPro" id="IPR007630">
    <property type="entry name" value="RNA_pol_sigma70_r4"/>
</dbReference>
<dbReference type="Gene3D" id="1.20.140.160">
    <property type="match status" value="1"/>
</dbReference>
<dbReference type="GO" id="GO:0016987">
    <property type="term" value="F:sigma factor activity"/>
    <property type="evidence" value="ECO:0007669"/>
    <property type="project" value="UniProtKB-KW"/>
</dbReference>
<keyword evidence="4" id="KW-0804">Transcription</keyword>
<evidence type="ECO:0000256" key="1">
    <source>
        <dbReference type="ARBA" id="ARBA00023015"/>
    </source>
</evidence>
<dbReference type="PANTHER" id="PTHR30385">
    <property type="entry name" value="SIGMA FACTOR F FLAGELLAR"/>
    <property type="match status" value="1"/>
</dbReference>
<dbReference type="InterPro" id="IPR013324">
    <property type="entry name" value="RNA_pol_sigma_r3/r4-like"/>
</dbReference>
<evidence type="ECO:0000313" key="6">
    <source>
        <dbReference type="EMBL" id="MXP74016.1"/>
    </source>
</evidence>
<dbReference type="GO" id="GO:0006352">
    <property type="term" value="P:DNA-templated transcription initiation"/>
    <property type="evidence" value="ECO:0007669"/>
    <property type="project" value="InterPro"/>
</dbReference>